<dbReference type="OrthoDB" id="8439561at2"/>
<evidence type="ECO:0008006" key="3">
    <source>
        <dbReference type="Google" id="ProtNLM"/>
    </source>
</evidence>
<dbReference type="RefSeq" id="WP_133770229.1">
    <property type="nucleotide sequence ID" value="NZ_SNZR01000013.1"/>
</dbReference>
<protein>
    <recommendedName>
        <fullName evidence="3">DUF1828 domain-containing protein</fullName>
    </recommendedName>
</protein>
<evidence type="ECO:0000313" key="1">
    <source>
        <dbReference type="EMBL" id="TDR89541.1"/>
    </source>
</evidence>
<dbReference type="Proteomes" id="UP000295122">
    <property type="component" value="Unassembled WGS sequence"/>
</dbReference>
<evidence type="ECO:0000313" key="2">
    <source>
        <dbReference type="Proteomes" id="UP000295122"/>
    </source>
</evidence>
<name>A0A4R7BVJ0_9HYPH</name>
<comment type="caution">
    <text evidence="1">The sequence shown here is derived from an EMBL/GenBank/DDBJ whole genome shotgun (WGS) entry which is preliminary data.</text>
</comment>
<organism evidence="1 2">
    <name type="scientific">Enterovirga rhinocerotis</name>
    <dbReference type="NCBI Taxonomy" id="1339210"/>
    <lineage>
        <taxon>Bacteria</taxon>
        <taxon>Pseudomonadati</taxon>
        <taxon>Pseudomonadota</taxon>
        <taxon>Alphaproteobacteria</taxon>
        <taxon>Hyphomicrobiales</taxon>
        <taxon>Methylobacteriaceae</taxon>
        <taxon>Enterovirga</taxon>
    </lineage>
</organism>
<dbReference type="EMBL" id="SNZR01000013">
    <property type="protein sequence ID" value="TDR89541.1"/>
    <property type="molecule type" value="Genomic_DNA"/>
</dbReference>
<dbReference type="AlphaFoldDB" id="A0A4R7BVJ0"/>
<reference evidence="1 2" key="1">
    <citation type="submission" date="2019-03" db="EMBL/GenBank/DDBJ databases">
        <title>Genomic Encyclopedia of Type Strains, Phase IV (KMG-IV): sequencing the most valuable type-strain genomes for metagenomic binning, comparative biology and taxonomic classification.</title>
        <authorList>
            <person name="Goeker M."/>
        </authorList>
    </citation>
    <scope>NUCLEOTIDE SEQUENCE [LARGE SCALE GENOMIC DNA]</scope>
    <source>
        <strain evidence="1 2">DSM 25903</strain>
    </source>
</reference>
<accession>A0A4R7BVJ0</accession>
<proteinExistence type="predicted"/>
<gene>
    <name evidence="1" type="ORF">EV668_2371</name>
</gene>
<keyword evidence="2" id="KW-1185">Reference proteome</keyword>
<sequence length="250" mass="26904">MISHRSPIPVASAHEIAQEVASALAYSRQTNGDPVIVTPLIYPGGTRVTLGIRPLEHGYLVSDFGSGAREADLLGGGRIFQRIAREQAALNEVRFDSDMIFDIEVPRDALVTAAIMVANASKTAVELTAFRLAERRHEIDLERLLGRVEDILGAKNVIREAELVGASSKWRVDALVHRPGRLDAVFDLVAANANSVNATVTKFLDLSQLSNGQLDRFSVLADKEHTPHVAVLSSTSRLVSIEAAPAALAA</sequence>